<keyword evidence="4" id="KW-0963">Cytoplasm</keyword>
<evidence type="ECO:0000256" key="8">
    <source>
        <dbReference type="SAM" id="MobiDB-lite"/>
    </source>
</evidence>
<evidence type="ECO:0000256" key="7">
    <source>
        <dbReference type="SAM" id="Coils"/>
    </source>
</evidence>
<dbReference type="OrthoDB" id="207084at2759"/>
<accession>V4BFM1</accession>
<dbReference type="GO" id="GO:0000049">
    <property type="term" value="F:tRNA binding"/>
    <property type="evidence" value="ECO:0007669"/>
    <property type="project" value="TreeGrafter"/>
</dbReference>
<dbReference type="RefSeq" id="XP_009061643.1">
    <property type="nucleotide sequence ID" value="XM_009063395.1"/>
</dbReference>
<keyword evidence="12" id="KW-1185">Reference proteome</keyword>
<dbReference type="GO" id="GO:0043023">
    <property type="term" value="F:ribosomal large subunit binding"/>
    <property type="evidence" value="ECO:0007669"/>
    <property type="project" value="TreeGrafter"/>
</dbReference>
<evidence type="ECO:0000256" key="4">
    <source>
        <dbReference type="ARBA" id="ARBA00022490"/>
    </source>
</evidence>
<dbReference type="Gene3D" id="2.30.310.10">
    <property type="entry name" value="ibrinogen binding protein from staphylococcus aureus domain"/>
    <property type="match status" value="1"/>
</dbReference>
<feature type="domain" description="NFACT protein C-terminal" evidence="10">
    <location>
        <begin position="936"/>
        <end position="1025"/>
    </location>
</feature>
<feature type="compositionally biased region" description="Low complexity" evidence="8">
    <location>
        <begin position="763"/>
        <end position="772"/>
    </location>
</feature>
<evidence type="ECO:0000313" key="12">
    <source>
        <dbReference type="Proteomes" id="UP000030746"/>
    </source>
</evidence>
<sequence>MKSRFSTVDIAAIVKEWKRFIGMRVVNVYDVDNKTYLIRLNRPDEKVVLLLESGIRLHSTDFDWPKNPAPSGFSMKLRKHIKNRRLEAVNQLGMDRIVDFQFGSDEAAYHVILELYDRGNIVLTDYEYTILNILRPRTDQSQDVRLAVHESYPVTVKQHIRPTHDRHLRYIFRIEEILSSGKDGDVIKKLLLPHLDYGPAIIEHVLQGVGFTENVKIGKGFNLEDDLRKVMIAMEEAEQLLIQLFTQPSKGYITQRKDKKPNPKGGDSEDLLTYEEFHPIAYRQNVNKETIEFPSFDKACDEFFSKIESQKIDMKALQQERTALKKLEHVKKDNEKRIQGLQQEQETDAMKGQLIELNLPLVDQAILIVRNAIANQIDWNEIWNLIKEAQLSRDPVAMAIKGIKLDTNHITMLLSDPYCGSEDEVSEYKPLKPLRIDLDLSLSAYANSRKYFEKKKTAKKKEQKTADASSKAFKSAEKKAMKQLKEVATAVSINKTRKTYWFEKFLWFISSENFLVIGGRDSQQNELIVKRYFKPGDLYVHADLHGASSVIIKNHTSQPIPPKSLNEAGTMAICNSAAWDAKVITSAWYVHHDQVSKTAPTGEYLTTGSFMIRGKKNYLPPSYLIYGFGILFKLEEGSVERHKGERKVRTLEDDDSASIVDSVADSEAEDIDINSDDSGSEDEGEGQEKVKVDEGEGQEKVKVDEAIADVKTEESDKRGITVNDESSKETTIEEEEDTSSEEEEPESSFPDTAINLQHVKGQNVSSNVSSTSAISEHDDTVIYLDKSEICYRDMKKGKTTEDSDDQKPKQQQQQQDENVKQNKINKEEPQQPPKRGQKSKLKKIKEKYGDQDEEERQLRMGILQSDGHKKEPKRKGKKAKELQQKQNQLKRLGKSDLPIIDSSIQKTQEVSIYQVLNLYSPYDEKGDEDVPQQLGDLQVMESLTGLPLPEDEILYAVPMCAPYNCLSNYKYKVKVLPGNTKRGKATKTALSMFVNDKTALSREKDLMKILKDVDISRNLPGKVKLQAPNITKRRK</sequence>
<dbReference type="Pfam" id="PF11923">
    <property type="entry name" value="NFACT-C"/>
    <property type="match status" value="1"/>
</dbReference>
<dbReference type="AlphaFoldDB" id="V4BFM1"/>
<dbReference type="Pfam" id="PF05670">
    <property type="entry name" value="NFACT-R_1"/>
    <property type="match status" value="1"/>
</dbReference>
<dbReference type="FunFam" id="2.30.310.10:FF:000001">
    <property type="entry name" value="Nuclear export mediator factor Nemf"/>
    <property type="match status" value="1"/>
</dbReference>
<dbReference type="GeneID" id="20232703"/>
<keyword evidence="5 7" id="KW-0175">Coiled coil</keyword>
<feature type="coiled-coil region" evidence="7">
    <location>
        <begin position="307"/>
        <end position="344"/>
    </location>
</feature>
<dbReference type="Pfam" id="PF05833">
    <property type="entry name" value="NFACT_N"/>
    <property type="match status" value="1"/>
</dbReference>
<evidence type="ECO:0000256" key="1">
    <source>
        <dbReference type="ARBA" id="ARBA00004123"/>
    </source>
</evidence>
<feature type="compositionally biased region" description="Basic and acidic residues" evidence="8">
    <location>
        <begin position="817"/>
        <end position="829"/>
    </location>
</feature>
<comment type="similarity">
    <text evidence="3">Belongs to the NEMF family.</text>
</comment>
<organism evidence="11 12">
    <name type="scientific">Lottia gigantea</name>
    <name type="common">Giant owl limpet</name>
    <dbReference type="NCBI Taxonomy" id="225164"/>
    <lineage>
        <taxon>Eukaryota</taxon>
        <taxon>Metazoa</taxon>
        <taxon>Spiralia</taxon>
        <taxon>Lophotrochozoa</taxon>
        <taxon>Mollusca</taxon>
        <taxon>Gastropoda</taxon>
        <taxon>Patellogastropoda</taxon>
        <taxon>Lottioidea</taxon>
        <taxon>Lottiidae</taxon>
        <taxon>Lottia</taxon>
    </lineage>
</organism>
<protein>
    <recommendedName>
        <fullName evidence="13">NFACT RNA-binding domain-containing protein</fullName>
    </recommendedName>
</protein>
<evidence type="ECO:0000313" key="11">
    <source>
        <dbReference type="EMBL" id="ESO87754.1"/>
    </source>
</evidence>
<dbReference type="HOGENOM" id="CLU_003612_1_0_1"/>
<evidence type="ECO:0000256" key="5">
    <source>
        <dbReference type="ARBA" id="ARBA00023054"/>
    </source>
</evidence>
<evidence type="ECO:0000256" key="3">
    <source>
        <dbReference type="ARBA" id="ARBA00008318"/>
    </source>
</evidence>
<evidence type="ECO:0000259" key="9">
    <source>
        <dbReference type="Pfam" id="PF05670"/>
    </source>
</evidence>
<dbReference type="InterPro" id="IPR008532">
    <property type="entry name" value="NFACT_RNA-bd"/>
</dbReference>
<evidence type="ECO:0000259" key="10">
    <source>
        <dbReference type="Pfam" id="PF11923"/>
    </source>
</evidence>
<dbReference type="NCBIfam" id="NF041120">
    <property type="entry name" value="RqcH_arch"/>
    <property type="match status" value="1"/>
</dbReference>
<dbReference type="GO" id="GO:0005634">
    <property type="term" value="C:nucleus"/>
    <property type="evidence" value="ECO:0007669"/>
    <property type="project" value="UniProtKB-SubCell"/>
</dbReference>
<evidence type="ECO:0000256" key="2">
    <source>
        <dbReference type="ARBA" id="ARBA00004496"/>
    </source>
</evidence>
<feature type="compositionally biased region" description="Basic and acidic residues" evidence="8">
    <location>
        <begin position="686"/>
        <end position="731"/>
    </location>
</feature>
<evidence type="ECO:0000256" key="6">
    <source>
        <dbReference type="ARBA" id="ARBA00023242"/>
    </source>
</evidence>
<feature type="compositionally biased region" description="Acidic residues" evidence="8">
    <location>
        <begin position="664"/>
        <end position="685"/>
    </location>
</feature>
<dbReference type="EMBL" id="KB202849">
    <property type="protein sequence ID" value="ESO87754.1"/>
    <property type="molecule type" value="Genomic_DNA"/>
</dbReference>
<dbReference type="STRING" id="225164.V4BFM1"/>
<gene>
    <name evidence="11" type="ORF">LOTGIDRAFT_127397</name>
</gene>
<dbReference type="CTD" id="20232703"/>
<keyword evidence="6" id="KW-0539">Nucleus</keyword>
<feature type="region of interest" description="Disordered" evidence="8">
    <location>
        <begin position="650"/>
        <end position="890"/>
    </location>
</feature>
<evidence type="ECO:0008006" key="13">
    <source>
        <dbReference type="Google" id="ProtNLM"/>
    </source>
</evidence>
<comment type="subcellular location">
    <subcellularLocation>
        <location evidence="2">Cytoplasm</location>
    </subcellularLocation>
    <subcellularLocation>
        <location evidence="1">Nucleus</location>
    </subcellularLocation>
</comment>
<feature type="domain" description="NFACT RNA-binding" evidence="9">
    <location>
        <begin position="504"/>
        <end position="614"/>
    </location>
</feature>
<reference evidence="11 12" key="1">
    <citation type="journal article" date="2013" name="Nature">
        <title>Insights into bilaterian evolution from three spiralian genomes.</title>
        <authorList>
            <person name="Simakov O."/>
            <person name="Marletaz F."/>
            <person name="Cho S.J."/>
            <person name="Edsinger-Gonzales E."/>
            <person name="Havlak P."/>
            <person name="Hellsten U."/>
            <person name="Kuo D.H."/>
            <person name="Larsson T."/>
            <person name="Lv J."/>
            <person name="Arendt D."/>
            <person name="Savage R."/>
            <person name="Osoegawa K."/>
            <person name="de Jong P."/>
            <person name="Grimwood J."/>
            <person name="Chapman J.A."/>
            <person name="Shapiro H."/>
            <person name="Aerts A."/>
            <person name="Otillar R.P."/>
            <person name="Terry A.Y."/>
            <person name="Boore J.L."/>
            <person name="Grigoriev I.V."/>
            <person name="Lindberg D.R."/>
            <person name="Seaver E.C."/>
            <person name="Weisblat D.A."/>
            <person name="Putnam N.H."/>
            <person name="Rokhsar D.S."/>
        </authorList>
    </citation>
    <scope>NUCLEOTIDE SEQUENCE [LARGE SCALE GENOMIC DNA]</scope>
</reference>
<dbReference type="GO" id="GO:1990112">
    <property type="term" value="C:RQC complex"/>
    <property type="evidence" value="ECO:0007669"/>
    <property type="project" value="TreeGrafter"/>
</dbReference>
<name>V4BFM1_LOTGI</name>
<dbReference type="InterPro" id="IPR051608">
    <property type="entry name" value="RQC_Subunit_NEMF"/>
</dbReference>
<dbReference type="Proteomes" id="UP000030746">
    <property type="component" value="Unassembled WGS sequence"/>
</dbReference>
<dbReference type="OMA" id="MFLEFFA"/>
<dbReference type="InterPro" id="IPR021846">
    <property type="entry name" value="NFACT-C"/>
</dbReference>
<feature type="compositionally biased region" description="Basic residues" evidence="8">
    <location>
        <begin position="835"/>
        <end position="845"/>
    </location>
</feature>
<feature type="compositionally biased region" description="Basic and acidic residues" evidence="8">
    <location>
        <begin position="775"/>
        <end position="808"/>
    </location>
</feature>
<dbReference type="GO" id="GO:1990116">
    <property type="term" value="P:ribosome-associated ubiquitin-dependent protein catabolic process"/>
    <property type="evidence" value="ECO:0007669"/>
    <property type="project" value="TreeGrafter"/>
</dbReference>
<dbReference type="KEGG" id="lgi:LOTGIDRAFT_127397"/>
<proteinExistence type="inferred from homology"/>
<dbReference type="GO" id="GO:0072344">
    <property type="term" value="P:rescue of stalled ribosome"/>
    <property type="evidence" value="ECO:0007669"/>
    <property type="project" value="TreeGrafter"/>
</dbReference>
<dbReference type="GO" id="GO:0005737">
    <property type="term" value="C:cytoplasm"/>
    <property type="evidence" value="ECO:0007669"/>
    <property type="project" value="UniProtKB-SubCell"/>
</dbReference>
<dbReference type="PANTHER" id="PTHR15239">
    <property type="entry name" value="NUCLEAR EXPORT MEDIATOR FACTOR NEMF"/>
    <property type="match status" value="1"/>
</dbReference>
<feature type="compositionally biased region" description="Acidic residues" evidence="8">
    <location>
        <begin position="732"/>
        <end position="746"/>
    </location>
</feature>
<dbReference type="PANTHER" id="PTHR15239:SF6">
    <property type="entry name" value="RIBOSOME QUALITY CONTROL COMPLEX SUBUNIT NEMF"/>
    <property type="match status" value="1"/>
</dbReference>